<dbReference type="Proteomes" id="UP000502508">
    <property type="component" value="Chromosome"/>
</dbReference>
<dbReference type="RefSeq" id="WP_173037368.1">
    <property type="nucleotide sequence ID" value="NZ_AP022870.1"/>
</dbReference>
<gene>
    <name evidence="2" type="ORF">Pflav_040550</name>
</gene>
<keyword evidence="3" id="KW-1185">Reference proteome</keyword>
<evidence type="ECO:0000313" key="3">
    <source>
        <dbReference type="Proteomes" id="UP000502508"/>
    </source>
</evidence>
<dbReference type="KEGG" id="pfla:Pflav_040550"/>
<accession>A0A6F8XUZ1</accession>
<evidence type="ECO:0000313" key="2">
    <source>
        <dbReference type="EMBL" id="BCB77645.1"/>
    </source>
</evidence>
<keyword evidence="1" id="KW-1133">Transmembrane helix</keyword>
<keyword evidence="1" id="KW-0812">Transmembrane</keyword>
<dbReference type="EMBL" id="AP022870">
    <property type="protein sequence ID" value="BCB77645.1"/>
    <property type="molecule type" value="Genomic_DNA"/>
</dbReference>
<organism evidence="2 3">
    <name type="scientific">Phytohabitans flavus</name>
    <dbReference type="NCBI Taxonomy" id="1076124"/>
    <lineage>
        <taxon>Bacteria</taxon>
        <taxon>Bacillati</taxon>
        <taxon>Actinomycetota</taxon>
        <taxon>Actinomycetes</taxon>
        <taxon>Micromonosporales</taxon>
        <taxon>Micromonosporaceae</taxon>
    </lineage>
</organism>
<dbReference type="AlphaFoldDB" id="A0A6F8XUZ1"/>
<protein>
    <submittedName>
        <fullName evidence="2">Uncharacterized protein</fullName>
    </submittedName>
</protein>
<reference evidence="2 3" key="1">
    <citation type="submission" date="2020-03" db="EMBL/GenBank/DDBJ databases">
        <title>Whole genome shotgun sequence of Phytohabitans flavus NBRC 107702.</title>
        <authorList>
            <person name="Komaki H."/>
            <person name="Tamura T."/>
        </authorList>
    </citation>
    <scope>NUCLEOTIDE SEQUENCE [LARGE SCALE GENOMIC DNA]</scope>
    <source>
        <strain evidence="2 3">NBRC 107702</strain>
    </source>
</reference>
<name>A0A6F8XUZ1_9ACTN</name>
<proteinExistence type="predicted"/>
<keyword evidence="1" id="KW-0472">Membrane</keyword>
<feature type="transmembrane region" description="Helical" evidence="1">
    <location>
        <begin position="37"/>
        <end position="59"/>
    </location>
</feature>
<evidence type="ECO:0000256" key="1">
    <source>
        <dbReference type="SAM" id="Phobius"/>
    </source>
</evidence>
<sequence>MNDMRQLLEDAKADAPPVRVSVDEIVRAGRRRVRNRWYVRGAGVACGVTAVVLGVATLLPAGNDPVDSVEAGPFGSAAAAVVPAFTTTFSGYAIGDFHIVDPIEVTPSYERTLLQRSNVDVGEGPDVTLDAGTLTVYRQGAFSPDKFRAGTAVTIGGREGFATTLPQKVQVGGPDLESRKDPVTKTFDVPAIAWQYADGAWATIEADYLAQHTVPADVLRQLAERFATREPASVKLPVKVTHVPDGWKLASAGTRGLVSGDAPMALLLYVPANTTALAGQRELNLPDAPAIRISVNPVDTEGPYRHPFNPPCPEGKYFCDVKIDGRYYAEVYDQSGTLSADQIKAIADGLRFATIADKGTWFPVKEG</sequence>
<reference evidence="2 3" key="2">
    <citation type="submission" date="2020-03" db="EMBL/GenBank/DDBJ databases">
        <authorList>
            <person name="Ichikawa N."/>
            <person name="Kimura A."/>
            <person name="Kitahashi Y."/>
            <person name="Uohara A."/>
        </authorList>
    </citation>
    <scope>NUCLEOTIDE SEQUENCE [LARGE SCALE GENOMIC DNA]</scope>
    <source>
        <strain evidence="2 3">NBRC 107702</strain>
    </source>
</reference>